<evidence type="ECO:0000313" key="2">
    <source>
        <dbReference type="EMBL" id="CAB4262574.1"/>
    </source>
</evidence>
<proteinExistence type="predicted"/>
<organism evidence="2 3">
    <name type="scientific">Prunus armeniaca</name>
    <name type="common">Apricot</name>
    <name type="synonym">Armeniaca vulgaris</name>
    <dbReference type="NCBI Taxonomy" id="36596"/>
    <lineage>
        <taxon>Eukaryota</taxon>
        <taxon>Viridiplantae</taxon>
        <taxon>Streptophyta</taxon>
        <taxon>Embryophyta</taxon>
        <taxon>Tracheophyta</taxon>
        <taxon>Spermatophyta</taxon>
        <taxon>Magnoliopsida</taxon>
        <taxon>eudicotyledons</taxon>
        <taxon>Gunneridae</taxon>
        <taxon>Pentapetalae</taxon>
        <taxon>rosids</taxon>
        <taxon>fabids</taxon>
        <taxon>Rosales</taxon>
        <taxon>Rosaceae</taxon>
        <taxon>Amygdaloideae</taxon>
        <taxon>Amygdaleae</taxon>
        <taxon>Prunus</taxon>
    </lineage>
</organism>
<dbReference type="Proteomes" id="UP000507222">
    <property type="component" value="Unassembled WGS sequence"/>
</dbReference>
<feature type="compositionally biased region" description="Basic and acidic residues" evidence="1">
    <location>
        <begin position="11"/>
        <end position="26"/>
    </location>
</feature>
<feature type="region of interest" description="Disordered" evidence="1">
    <location>
        <begin position="1"/>
        <end position="63"/>
    </location>
</feature>
<protein>
    <submittedName>
        <fullName evidence="2">Uncharacterized protein</fullName>
    </submittedName>
</protein>
<dbReference type="EMBL" id="CAEKDK010000001">
    <property type="protein sequence ID" value="CAB4262574.1"/>
    <property type="molecule type" value="Genomic_DNA"/>
</dbReference>
<reference evidence="2 3" key="1">
    <citation type="submission" date="2020-05" db="EMBL/GenBank/DDBJ databases">
        <authorList>
            <person name="Campoy J."/>
            <person name="Schneeberger K."/>
            <person name="Spophaly S."/>
        </authorList>
    </citation>
    <scope>NUCLEOTIDE SEQUENCE [LARGE SCALE GENOMIC DNA]</scope>
    <source>
        <strain evidence="2">PruArmRojPasFocal</strain>
    </source>
</reference>
<feature type="compositionally biased region" description="Polar residues" evidence="1">
    <location>
        <begin position="27"/>
        <end position="36"/>
    </location>
</feature>
<evidence type="ECO:0000313" key="3">
    <source>
        <dbReference type="Proteomes" id="UP000507222"/>
    </source>
</evidence>
<accession>A0A6J5TF79</accession>
<feature type="compositionally biased region" description="Polar residues" evidence="1">
    <location>
        <begin position="109"/>
        <end position="119"/>
    </location>
</feature>
<sequence length="119" mass="12763">MSTGFLILKPKIGDNKKASEDAKVNIEQENNSSSNPATGSKSCATSSTTTKPKNNTERDEAKRGVAFNIYGNTIEGSNSGRVGIFEFGNKNVYKGHKKEKQVDSRSGETDSVSGGENKE</sequence>
<feature type="compositionally biased region" description="Basic and acidic residues" evidence="1">
    <location>
        <begin position="54"/>
        <end position="63"/>
    </location>
</feature>
<gene>
    <name evidence="2" type="ORF">CURHAP_LOCUS1862</name>
</gene>
<evidence type="ECO:0000256" key="1">
    <source>
        <dbReference type="SAM" id="MobiDB-lite"/>
    </source>
</evidence>
<feature type="compositionally biased region" description="Low complexity" evidence="1">
    <location>
        <begin position="37"/>
        <end position="53"/>
    </location>
</feature>
<name>A0A6J5TF79_PRUAR</name>
<feature type="region of interest" description="Disordered" evidence="1">
    <location>
        <begin position="89"/>
        <end position="119"/>
    </location>
</feature>
<dbReference type="AlphaFoldDB" id="A0A6J5TF79"/>